<name>A0ABQ2RXI1_9DEIO</name>
<dbReference type="RefSeq" id="WP_229778060.1">
    <property type="nucleotide sequence ID" value="NZ_BMQM01000037.1"/>
</dbReference>
<evidence type="ECO:0008006" key="3">
    <source>
        <dbReference type="Google" id="ProtNLM"/>
    </source>
</evidence>
<protein>
    <recommendedName>
        <fullName evidence="3">PIN domain-containing protein</fullName>
    </recommendedName>
</protein>
<comment type="caution">
    <text evidence="1">The sequence shown here is derived from an EMBL/GenBank/DDBJ whole genome shotgun (WGS) entry which is preliminary data.</text>
</comment>
<proteinExistence type="predicted"/>
<gene>
    <name evidence="1" type="ORF">GCM10008959_36750</name>
</gene>
<dbReference type="Proteomes" id="UP000634308">
    <property type="component" value="Unassembled WGS sequence"/>
</dbReference>
<evidence type="ECO:0000313" key="2">
    <source>
        <dbReference type="Proteomes" id="UP000634308"/>
    </source>
</evidence>
<sequence>MHRVPRLIPDTNVLLSGLTSRAGPARDLFLAAQRFEVLFVLSDEHFAEMQRVLTCPAVLALGGGISAADAFGLATELYRVVQVVSPLQRYD</sequence>
<accession>A0ABQ2RXI1</accession>
<reference evidence="2" key="1">
    <citation type="journal article" date="2019" name="Int. J. Syst. Evol. Microbiol.">
        <title>The Global Catalogue of Microorganisms (GCM) 10K type strain sequencing project: providing services to taxonomists for standard genome sequencing and annotation.</title>
        <authorList>
            <consortium name="The Broad Institute Genomics Platform"/>
            <consortium name="The Broad Institute Genome Sequencing Center for Infectious Disease"/>
            <person name="Wu L."/>
            <person name="Ma J."/>
        </authorList>
    </citation>
    <scope>NUCLEOTIDE SEQUENCE [LARGE SCALE GENOMIC DNA]</scope>
    <source>
        <strain evidence="2">JCM 31404</strain>
    </source>
</reference>
<keyword evidence="2" id="KW-1185">Reference proteome</keyword>
<organism evidence="1 2">
    <name type="scientific">Deinococcus seoulensis</name>
    <dbReference type="NCBI Taxonomy" id="1837379"/>
    <lineage>
        <taxon>Bacteria</taxon>
        <taxon>Thermotogati</taxon>
        <taxon>Deinococcota</taxon>
        <taxon>Deinococci</taxon>
        <taxon>Deinococcales</taxon>
        <taxon>Deinococcaceae</taxon>
        <taxon>Deinococcus</taxon>
    </lineage>
</organism>
<evidence type="ECO:0000313" key="1">
    <source>
        <dbReference type="EMBL" id="GGR71758.1"/>
    </source>
</evidence>
<dbReference type="EMBL" id="BMQM01000037">
    <property type="protein sequence ID" value="GGR71758.1"/>
    <property type="molecule type" value="Genomic_DNA"/>
</dbReference>